<evidence type="ECO:0000256" key="1">
    <source>
        <dbReference type="ARBA" id="ARBA00010897"/>
    </source>
</evidence>
<dbReference type="InterPro" id="IPR016471">
    <property type="entry name" value="Nicotinamide_PRibTrfase"/>
</dbReference>
<protein>
    <recommendedName>
        <fullName evidence="7">Nicotinamide phosphoribosyltransferase</fullName>
        <ecNumber evidence="6">2.4.2.12</ecNumber>
    </recommendedName>
</protein>
<dbReference type="Proteomes" id="UP000031804">
    <property type="component" value="Segment"/>
</dbReference>
<dbReference type="NCBIfam" id="NF006629">
    <property type="entry name" value="PRK09198.1"/>
    <property type="match status" value="1"/>
</dbReference>
<evidence type="ECO:0000313" key="10">
    <source>
        <dbReference type="Proteomes" id="UP000031804"/>
    </source>
</evidence>
<evidence type="ECO:0000256" key="2">
    <source>
        <dbReference type="ARBA" id="ARBA00022642"/>
    </source>
</evidence>
<dbReference type="PIRSF" id="PIRSF005943">
    <property type="entry name" value="NMPRT"/>
    <property type="match status" value="1"/>
</dbReference>
<evidence type="ECO:0000259" key="8">
    <source>
        <dbReference type="Pfam" id="PF04095"/>
    </source>
</evidence>
<dbReference type="InterPro" id="IPR041525">
    <property type="entry name" value="N/Namide_PRibTrfase"/>
</dbReference>
<organism evidence="9 10">
    <name type="scientific">Vibrio phage phi 3</name>
    <dbReference type="NCBI Taxonomy" id="1589298"/>
    <lineage>
        <taxon>Viruses</taxon>
        <taxon>Duplodnaviria</taxon>
        <taxon>Heunggongvirae</taxon>
        <taxon>Uroviricota</taxon>
        <taxon>Caudoviricetes</taxon>
        <taxon>Demerecviridae</taxon>
        <taxon>Ermolyevavirinae</taxon>
        <taxon>Jesfedecavirus</taxon>
        <taxon>Jesfedecavirus phi3</taxon>
    </lineage>
</organism>
<dbReference type="PANTHER" id="PTHR43816">
    <property type="entry name" value="NICOTINAMIDE PHOSPHORIBOSYLTRANSFERASE"/>
    <property type="match status" value="1"/>
</dbReference>
<evidence type="ECO:0000313" key="9">
    <source>
        <dbReference type="EMBL" id="AJF40796.1"/>
    </source>
</evidence>
<dbReference type="InterPro" id="IPR036068">
    <property type="entry name" value="Nicotinate_pribotase-like_C"/>
</dbReference>
<dbReference type="PANTHER" id="PTHR43816:SF1">
    <property type="entry name" value="NICOTINAMIDE PHOSPHORIBOSYLTRANSFERASE"/>
    <property type="match status" value="1"/>
</dbReference>
<evidence type="ECO:0000256" key="7">
    <source>
        <dbReference type="ARBA" id="ARBA00035036"/>
    </source>
</evidence>
<dbReference type="InterPro" id="IPR013785">
    <property type="entry name" value="Aldolase_TIM"/>
</dbReference>
<dbReference type="SUPFAM" id="SSF51690">
    <property type="entry name" value="Nicotinate/Quinolinate PRTase C-terminal domain-like"/>
    <property type="match status" value="1"/>
</dbReference>
<dbReference type="Gene3D" id="3.20.20.70">
    <property type="entry name" value="Aldolase class I"/>
    <property type="match status" value="1"/>
</dbReference>
<dbReference type="EMBL" id="KP280063">
    <property type="protein sequence ID" value="AJF40796.1"/>
    <property type="molecule type" value="Genomic_DNA"/>
</dbReference>
<dbReference type="EC" id="2.4.2.12" evidence="6"/>
<dbReference type="Pfam" id="PF04095">
    <property type="entry name" value="NAPRTase"/>
    <property type="match status" value="1"/>
</dbReference>
<reference evidence="9 10" key="1">
    <citation type="submission" date="2014-12" db="EMBL/GenBank/DDBJ databases">
        <title>Complete genome sequences of three Vibrio cholerae specific bacteriophages.</title>
        <authorList>
            <person name="Bhandare S.G."/>
            <person name="Warry A."/>
            <person name="Emes R.D."/>
            <person name="Hooton S.P.T."/>
            <person name="Barrow P.A."/>
            <person name="Atterbury R.J."/>
        </authorList>
    </citation>
    <scope>NUCLEOTIDE SEQUENCE [LARGE SCALE GENOMIC DNA]</scope>
</reference>
<evidence type="ECO:0000256" key="4">
    <source>
        <dbReference type="ARBA" id="ARBA00022679"/>
    </source>
</evidence>
<sequence length="537" mass="60300">MYFAPLRKDGYKVYHPFAYRPGTTHVYSNMTPRFGKHSNVKDSKFVLFAGLQAWLIETKAAWDVFFSLPKEYATKEYSRVVSAMLGKKVPTDHFEALHDLGYLPIRVKALPEGTLVPYGVPFYTIVNTVEGFGWVTNMLETDASSETWLTITSATTAFAYRARFEQEQSLRDTGMIKFLGHDFSYRGMPGRHAAAMSGFGHLCSFYGSDTIPAALFAEQYYGAKIDQELVFASVDATEHSVMCSYGNEGELESLEHLMTKVTPTGILSVVSDTWDFWKLVTKYLPKLKDVIMSREGTLVIRPDSGDPVHILTGYTWDGVNYTNFEQVFEKYDEVSASNMPEVAKVEGKFYRLFKETNGLTNCTYHPLEEHEVKGLIECLWDTFGGTIENGLKRLDSHVGAIYGDSITLERQDKIISRLLAKRFVPAVVLGIGSFTYQYVTRDTHGTAVKATDIQLGTGNHYPISKDPKTDSSKKSARGLLMVVEDTETGLLKLVADVTPEQEASEGNLLKTIYEDGNFVRLTTLNEIREKVDSYFKG</sequence>
<gene>
    <name evidence="9" type="ORF">SBVP3_0028</name>
</gene>
<dbReference type="GO" id="GO:0047280">
    <property type="term" value="F:nicotinamide phosphoribosyltransferase activity"/>
    <property type="evidence" value="ECO:0007669"/>
    <property type="project" value="UniProtKB-EC"/>
</dbReference>
<dbReference type="KEGG" id="vg:26634006"/>
<keyword evidence="10" id="KW-1185">Reference proteome</keyword>
<comment type="pathway">
    <text evidence="5">Cofactor biosynthesis; NAD(+) biosynthesis; nicotinamide D-ribonucleotide from 5-phospho-alpha-D-ribose 1-diphosphate and nicotinamide: step 1/1.</text>
</comment>
<evidence type="ECO:0000256" key="5">
    <source>
        <dbReference type="ARBA" id="ARBA00035007"/>
    </source>
</evidence>
<dbReference type="RefSeq" id="YP_009207493.1">
    <property type="nucleotide sequence ID" value="NC_028895.1"/>
</dbReference>
<dbReference type="GeneID" id="26634006"/>
<keyword evidence="2" id="KW-0662">Pyridine nucleotide biosynthesis</keyword>
<evidence type="ECO:0000256" key="6">
    <source>
        <dbReference type="ARBA" id="ARBA00035024"/>
    </source>
</evidence>
<keyword evidence="3 9" id="KW-0328">Glycosyltransferase</keyword>
<evidence type="ECO:0000256" key="3">
    <source>
        <dbReference type="ARBA" id="ARBA00022676"/>
    </source>
</evidence>
<feature type="domain" description="Nicotinate/nicotinamide phosphoribosyltransferase" evidence="8">
    <location>
        <begin position="180"/>
        <end position="487"/>
    </location>
</feature>
<name>A0A0B5GYM0_9CAUD</name>
<dbReference type="GO" id="GO:0009435">
    <property type="term" value="P:NAD+ biosynthetic process"/>
    <property type="evidence" value="ECO:0007669"/>
    <property type="project" value="InterPro"/>
</dbReference>
<keyword evidence="4 9" id="KW-0808">Transferase</keyword>
<dbReference type="OrthoDB" id="5829at10239"/>
<comment type="similarity">
    <text evidence="1">Belongs to the NAPRTase family.</text>
</comment>
<accession>A0A0B5GYM0</accession>
<proteinExistence type="inferred from homology"/>